<keyword evidence="2" id="KW-1185">Reference proteome</keyword>
<name>A0A7W9KGK6_9PSEU</name>
<proteinExistence type="predicted"/>
<comment type="caution">
    <text evidence="1">The sequence shown here is derived from an EMBL/GenBank/DDBJ whole genome shotgun (WGS) entry which is preliminary data.</text>
</comment>
<protein>
    <recommendedName>
        <fullName evidence="3">Integrase</fullName>
    </recommendedName>
</protein>
<reference evidence="1 2" key="1">
    <citation type="submission" date="2020-08" db="EMBL/GenBank/DDBJ databases">
        <title>Sequencing the genomes of 1000 actinobacteria strains.</title>
        <authorList>
            <person name="Klenk H.-P."/>
        </authorList>
    </citation>
    <scope>NUCLEOTIDE SEQUENCE [LARGE SCALE GENOMIC DNA]</scope>
    <source>
        <strain evidence="1 2">DSM 43851</strain>
    </source>
</reference>
<dbReference type="AlphaFoldDB" id="A0A7W9KGK6"/>
<organism evidence="1 2">
    <name type="scientific">Kutzneria kofuensis</name>
    <dbReference type="NCBI Taxonomy" id="103725"/>
    <lineage>
        <taxon>Bacteria</taxon>
        <taxon>Bacillati</taxon>
        <taxon>Actinomycetota</taxon>
        <taxon>Actinomycetes</taxon>
        <taxon>Pseudonocardiales</taxon>
        <taxon>Pseudonocardiaceae</taxon>
        <taxon>Kutzneria</taxon>
    </lineage>
</organism>
<evidence type="ECO:0000313" key="1">
    <source>
        <dbReference type="EMBL" id="MBB5891424.1"/>
    </source>
</evidence>
<accession>A0A7W9KGK6</accession>
<gene>
    <name evidence="1" type="ORF">BJ998_002620</name>
</gene>
<evidence type="ECO:0008006" key="3">
    <source>
        <dbReference type="Google" id="ProtNLM"/>
    </source>
</evidence>
<evidence type="ECO:0000313" key="2">
    <source>
        <dbReference type="Proteomes" id="UP000585638"/>
    </source>
</evidence>
<dbReference type="Proteomes" id="UP000585638">
    <property type="component" value="Unassembled WGS sequence"/>
</dbReference>
<dbReference type="EMBL" id="JACHIR010000001">
    <property type="protein sequence ID" value="MBB5891424.1"/>
    <property type="molecule type" value="Genomic_DNA"/>
</dbReference>
<dbReference type="RefSeq" id="WP_246488580.1">
    <property type="nucleotide sequence ID" value="NZ_BAAAWY010000095.1"/>
</dbReference>
<sequence>MALRLLYLIFLRLVGLLVLLGRSSASKDAELLVLRHEVAVLRSKNPRPRLDWADRAVIAALVRLLPTGLRLHRLVTPGTILRWHRRLVAQSGPNDS</sequence>